<dbReference type="Proteomes" id="UP000660024">
    <property type="component" value="Unassembled WGS sequence"/>
</dbReference>
<comment type="caution">
    <text evidence="2">The sequence shown here is derived from an EMBL/GenBank/DDBJ whole genome shotgun (WGS) entry which is preliminary data.</text>
</comment>
<proteinExistence type="predicted"/>
<dbReference type="EMBL" id="JAEHFY010000014">
    <property type="protein sequence ID" value="MBK0383531.1"/>
    <property type="molecule type" value="Genomic_DNA"/>
</dbReference>
<keyword evidence="3" id="KW-1185">Reference proteome</keyword>
<evidence type="ECO:0000313" key="3">
    <source>
        <dbReference type="Proteomes" id="UP000660024"/>
    </source>
</evidence>
<dbReference type="RefSeq" id="WP_200586335.1">
    <property type="nucleotide sequence ID" value="NZ_JAEHFY010000014.1"/>
</dbReference>
<evidence type="ECO:0000256" key="1">
    <source>
        <dbReference type="SAM" id="Phobius"/>
    </source>
</evidence>
<reference evidence="2 3" key="1">
    <citation type="submission" date="2020-12" db="EMBL/GenBank/DDBJ databases">
        <title>Bacterial novel species Pedobacter sp. SD-b isolated from soil.</title>
        <authorList>
            <person name="Jung H.-Y."/>
        </authorList>
    </citation>
    <scope>NUCLEOTIDE SEQUENCE [LARGE SCALE GENOMIC DNA]</scope>
    <source>
        <strain evidence="2 3">SD-b</strain>
    </source>
</reference>
<keyword evidence="1" id="KW-0812">Transmembrane</keyword>
<keyword evidence="1" id="KW-0472">Membrane</keyword>
<accession>A0ABS1BMJ9</accession>
<feature type="transmembrane region" description="Helical" evidence="1">
    <location>
        <begin position="17"/>
        <end position="34"/>
    </location>
</feature>
<keyword evidence="1" id="KW-1133">Transmembrane helix</keyword>
<gene>
    <name evidence="2" type="ORF">I5M32_11240</name>
</gene>
<sequence>MANSTTALLLAYQKNKTMVIIGILVIAIAIYFYFKGKKDGKITIADAPYINGKDAIPKGFNPNILADKLYDVMDGFFTASGTKDAAWLELYQLATDDMVVAVYNAFNEKYGIKRNGSLTQWIRDEKYFDPLSGVKTKALNRLSQLRLT</sequence>
<evidence type="ECO:0000313" key="2">
    <source>
        <dbReference type="EMBL" id="MBK0383531.1"/>
    </source>
</evidence>
<protein>
    <recommendedName>
        <fullName evidence="4">Annexin</fullName>
    </recommendedName>
</protein>
<evidence type="ECO:0008006" key="4">
    <source>
        <dbReference type="Google" id="ProtNLM"/>
    </source>
</evidence>
<name>A0ABS1BMJ9_9SPHI</name>
<organism evidence="2 3">
    <name type="scientific">Pedobacter segetis</name>
    <dbReference type="NCBI Taxonomy" id="2793069"/>
    <lineage>
        <taxon>Bacteria</taxon>
        <taxon>Pseudomonadati</taxon>
        <taxon>Bacteroidota</taxon>
        <taxon>Sphingobacteriia</taxon>
        <taxon>Sphingobacteriales</taxon>
        <taxon>Sphingobacteriaceae</taxon>
        <taxon>Pedobacter</taxon>
    </lineage>
</organism>